<dbReference type="EMBL" id="PCXM01000045">
    <property type="protein sequence ID" value="PIR39928.1"/>
    <property type="molecule type" value="Genomic_DNA"/>
</dbReference>
<accession>A0A2H0R079</accession>
<organism evidence="1 2">
    <name type="scientific">Candidatus Zambryskibacteria bacterium CG10_big_fil_rev_8_21_14_0_10_34_34</name>
    <dbReference type="NCBI Taxonomy" id="1975114"/>
    <lineage>
        <taxon>Bacteria</taxon>
        <taxon>Candidatus Zambryskiibacteriota</taxon>
    </lineage>
</organism>
<dbReference type="Proteomes" id="UP000230828">
    <property type="component" value="Unassembled WGS sequence"/>
</dbReference>
<evidence type="ECO:0008006" key="3">
    <source>
        <dbReference type="Google" id="ProtNLM"/>
    </source>
</evidence>
<dbReference type="AlphaFoldDB" id="A0A2H0R079"/>
<name>A0A2H0R079_9BACT</name>
<evidence type="ECO:0000313" key="1">
    <source>
        <dbReference type="EMBL" id="PIR39928.1"/>
    </source>
</evidence>
<evidence type="ECO:0000313" key="2">
    <source>
        <dbReference type="Proteomes" id="UP000230828"/>
    </source>
</evidence>
<reference evidence="1 2" key="1">
    <citation type="submission" date="2017-09" db="EMBL/GenBank/DDBJ databases">
        <title>Depth-based differentiation of microbial function through sediment-hosted aquifers and enrichment of novel symbionts in the deep terrestrial subsurface.</title>
        <authorList>
            <person name="Probst A.J."/>
            <person name="Ladd B."/>
            <person name="Jarett J.K."/>
            <person name="Geller-Mcgrath D.E."/>
            <person name="Sieber C.M."/>
            <person name="Emerson J.B."/>
            <person name="Anantharaman K."/>
            <person name="Thomas B.C."/>
            <person name="Malmstrom R."/>
            <person name="Stieglmeier M."/>
            <person name="Klingl A."/>
            <person name="Woyke T."/>
            <person name="Ryan C.M."/>
            <person name="Banfield J.F."/>
        </authorList>
    </citation>
    <scope>NUCLEOTIDE SEQUENCE [LARGE SCALE GENOMIC DNA]</scope>
    <source>
        <strain evidence="1">CG10_big_fil_rev_8_21_14_0_10_34_34</strain>
    </source>
</reference>
<comment type="caution">
    <text evidence="1">The sequence shown here is derived from an EMBL/GenBank/DDBJ whole genome shotgun (WGS) entry which is preliminary data.</text>
</comment>
<proteinExistence type="predicted"/>
<protein>
    <recommendedName>
        <fullName evidence="3">DUF2283 domain-containing protein</fullName>
    </recommendedName>
</protein>
<gene>
    <name evidence="1" type="ORF">COV33_02535</name>
</gene>
<sequence length="126" mass="14673">MEKERNLNALGKGEFDYDYQGDTLFFKVKEREYDFSLEIGNMVIDFDTEQFLVGIQVFNASEFFGLPKIVLRSLKHFQFKSKIDKGLLFLRLNFSAMIRNKLTNYQPMIQQKVGGNIPNSELVCTI</sequence>
<dbReference type="Pfam" id="PF10049">
    <property type="entry name" value="DUF2283"/>
    <property type="match status" value="1"/>
</dbReference>
<dbReference type="InterPro" id="IPR019270">
    <property type="entry name" value="DUF2283"/>
</dbReference>